<feature type="compositionally biased region" description="Basic and acidic residues" evidence="1">
    <location>
        <begin position="18"/>
        <end position="28"/>
    </location>
</feature>
<proteinExistence type="evidence at transcript level"/>
<accession>A0A6F9DGX3</accession>
<sequence>MFNKFVLVGHDGVMTTEVKQHQDLEPRKPQKTNSETQDYDILSRVRHLSDASSDGSMSPIPPLPQVATQKFHLCLNGNNHGVREQVHLFLKDVFPKSSGGLLTCSKL</sequence>
<evidence type="ECO:0000256" key="1">
    <source>
        <dbReference type="SAM" id="MobiDB-lite"/>
    </source>
</evidence>
<name>A0A6F9DGX3_9ASCI</name>
<gene>
    <name evidence="2" type="primary">LOC100175416-002</name>
</gene>
<dbReference type="AlphaFoldDB" id="A0A6F9DGX3"/>
<evidence type="ECO:0000313" key="2">
    <source>
        <dbReference type="EMBL" id="CAB3260442.1"/>
    </source>
</evidence>
<feature type="region of interest" description="Disordered" evidence="1">
    <location>
        <begin position="17"/>
        <end position="39"/>
    </location>
</feature>
<protein>
    <submittedName>
        <fullName evidence="2">Uncharacterized protein LOC100175416</fullName>
    </submittedName>
</protein>
<organism evidence="2">
    <name type="scientific">Phallusia mammillata</name>
    <dbReference type="NCBI Taxonomy" id="59560"/>
    <lineage>
        <taxon>Eukaryota</taxon>
        <taxon>Metazoa</taxon>
        <taxon>Chordata</taxon>
        <taxon>Tunicata</taxon>
        <taxon>Ascidiacea</taxon>
        <taxon>Phlebobranchia</taxon>
        <taxon>Ascidiidae</taxon>
        <taxon>Phallusia</taxon>
    </lineage>
</organism>
<dbReference type="EMBL" id="LR786376">
    <property type="protein sequence ID" value="CAB3260442.1"/>
    <property type="molecule type" value="mRNA"/>
</dbReference>
<reference evidence="2" key="1">
    <citation type="submission" date="2020-04" db="EMBL/GenBank/DDBJ databases">
        <authorList>
            <person name="Neveu A P."/>
        </authorList>
    </citation>
    <scope>NUCLEOTIDE SEQUENCE</scope>
    <source>
        <tissue evidence="2">Whole embryo</tissue>
    </source>
</reference>